<dbReference type="Proteomes" id="UP000053780">
    <property type="component" value="Unassembled WGS sequence"/>
</dbReference>
<dbReference type="VEuPathDB" id="MicrosporidiaDB:NAPIS_ORF00825"/>
<protein>
    <submittedName>
        <fullName evidence="1">Uncharacterized protein</fullName>
    </submittedName>
</protein>
<reference evidence="1 2" key="1">
    <citation type="journal article" date="2013" name="BMC Genomics">
        <title>Genome sequencing and comparative genomics of honey bee microsporidia, Nosema apis reveal novel insights into host-parasite interactions.</title>
        <authorList>
            <person name="Chen Yp."/>
            <person name="Pettis J.S."/>
            <person name="Zhao Y."/>
            <person name="Liu X."/>
            <person name="Tallon L.J."/>
            <person name="Sadzewicz L.D."/>
            <person name="Li R."/>
            <person name="Zheng H."/>
            <person name="Huang S."/>
            <person name="Zhang X."/>
            <person name="Hamilton M.C."/>
            <person name="Pernal S.F."/>
            <person name="Melathopoulos A.P."/>
            <person name="Yan X."/>
            <person name="Evans J.D."/>
        </authorList>
    </citation>
    <scope>NUCLEOTIDE SEQUENCE [LARGE SCALE GENOMIC DNA]</scope>
    <source>
        <strain evidence="1 2">BRL 01</strain>
    </source>
</reference>
<proteinExistence type="predicted"/>
<dbReference type="OrthoDB" id="2188238at2759"/>
<evidence type="ECO:0000313" key="2">
    <source>
        <dbReference type="Proteomes" id="UP000053780"/>
    </source>
</evidence>
<keyword evidence="2" id="KW-1185">Reference proteome</keyword>
<evidence type="ECO:0000313" key="1">
    <source>
        <dbReference type="EMBL" id="EQB61595.1"/>
    </source>
</evidence>
<organism evidence="1 2">
    <name type="scientific">Vairimorpha apis BRL 01</name>
    <dbReference type="NCBI Taxonomy" id="1037528"/>
    <lineage>
        <taxon>Eukaryota</taxon>
        <taxon>Fungi</taxon>
        <taxon>Fungi incertae sedis</taxon>
        <taxon>Microsporidia</taxon>
        <taxon>Nosematidae</taxon>
        <taxon>Vairimorpha</taxon>
    </lineage>
</organism>
<dbReference type="EMBL" id="KE647118">
    <property type="protein sequence ID" value="EQB61595.1"/>
    <property type="molecule type" value="Genomic_DNA"/>
</dbReference>
<gene>
    <name evidence="1" type="ORF">NAPIS_ORF00825</name>
</gene>
<dbReference type="AlphaFoldDB" id="T0MKS5"/>
<name>T0MKS5_9MICR</name>
<dbReference type="HOGENOM" id="CLU_151432_0_0_1"/>
<sequence length="138" mass="15933">MSSTENAEEFNELLNDLKPYIISLELINNDSNFKFKTEGTTDNEYSVIKKLAESETPISIPSIFYDNLKYMHLKNINEEGRLPVYIYISTDVDDTGNKRGMFITCFFSFSFIATFEHKKINIATSKIISLIDQYQADE</sequence>
<accession>T0MKS5</accession>